<gene>
    <name evidence="2" type="ORF">CM83_101484</name>
    <name evidence="3" type="ORF">g.9662</name>
</gene>
<feature type="compositionally biased region" description="Pro residues" evidence="1">
    <location>
        <begin position="14"/>
        <end position="23"/>
    </location>
</feature>
<accession>A0A0A9XID4</accession>
<dbReference type="EMBL" id="GDHC01011985">
    <property type="protein sequence ID" value="JAQ06644.1"/>
    <property type="molecule type" value="Transcribed_RNA"/>
</dbReference>
<name>A0A0A9XID4_LYGHE</name>
<reference evidence="2" key="2">
    <citation type="submission" date="2014-07" db="EMBL/GenBank/DDBJ databases">
        <authorList>
            <person name="Hull J."/>
        </authorList>
    </citation>
    <scope>NUCLEOTIDE SEQUENCE</scope>
</reference>
<reference evidence="2" key="1">
    <citation type="journal article" date="2014" name="PLoS ONE">
        <title>Transcriptome-Based Identification of ABC Transporters in the Western Tarnished Plant Bug Lygus hesperus.</title>
        <authorList>
            <person name="Hull J.J."/>
            <person name="Chaney K."/>
            <person name="Geib S.M."/>
            <person name="Fabrick J.A."/>
            <person name="Brent C.S."/>
            <person name="Walsh D."/>
            <person name="Lavine L.C."/>
        </authorList>
    </citation>
    <scope>NUCLEOTIDE SEQUENCE</scope>
</reference>
<evidence type="ECO:0000313" key="3">
    <source>
        <dbReference type="EMBL" id="JAQ06644.1"/>
    </source>
</evidence>
<feature type="compositionally biased region" description="Low complexity" evidence="1">
    <location>
        <begin position="64"/>
        <end position="77"/>
    </location>
</feature>
<evidence type="ECO:0000256" key="1">
    <source>
        <dbReference type="SAM" id="MobiDB-lite"/>
    </source>
</evidence>
<feature type="compositionally biased region" description="Polar residues" evidence="1">
    <location>
        <begin position="30"/>
        <end position="51"/>
    </location>
</feature>
<protein>
    <submittedName>
        <fullName evidence="2">Uncharacterized protein</fullName>
    </submittedName>
</protein>
<dbReference type="AlphaFoldDB" id="A0A0A9XID4"/>
<proteinExistence type="predicted"/>
<feature type="non-terminal residue" evidence="2">
    <location>
        <position position="216"/>
    </location>
</feature>
<organism evidence="2">
    <name type="scientific">Lygus hesperus</name>
    <name type="common">Western plant bug</name>
    <dbReference type="NCBI Taxonomy" id="30085"/>
    <lineage>
        <taxon>Eukaryota</taxon>
        <taxon>Metazoa</taxon>
        <taxon>Ecdysozoa</taxon>
        <taxon>Arthropoda</taxon>
        <taxon>Hexapoda</taxon>
        <taxon>Insecta</taxon>
        <taxon>Pterygota</taxon>
        <taxon>Neoptera</taxon>
        <taxon>Paraneoptera</taxon>
        <taxon>Hemiptera</taxon>
        <taxon>Heteroptera</taxon>
        <taxon>Panheteroptera</taxon>
        <taxon>Cimicomorpha</taxon>
        <taxon>Miridae</taxon>
        <taxon>Mirini</taxon>
        <taxon>Lygus</taxon>
    </lineage>
</organism>
<sequence length="216" mass="22415">MDLRQLRTQTSPVQPSPVPPPRIVGPGGVAQSSPTQVDVPTPSHTSAVAPSTTPPVQPMHLEAPSSTSSTTSSDPSSEQVPSCSTVLHPHPVVGPGDATISAPTADTDAGYGTIKFDVVDLDREVSISWSSSSKVEPTTKSIHDSIQTIHRPPISAALQPSHHHLCTSVVAGSVGDSALPASPATALRYDTALDTSLHSHPLCDAVAITQQQQQQQ</sequence>
<feature type="region of interest" description="Disordered" evidence="1">
    <location>
        <begin position="1"/>
        <end position="94"/>
    </location>
</feature>
<reference evidence="3" key="3">
    <citation type="journal article" date="2016" name="Gigascience">
        <title>De novo construction of an expanded transcriptome assembly for the western tarnished plant bug, Lygus hesperus.</title>
        <authorList>
            <person name="Tassone E.E."/>
            <person name="Geib S.M."/>
            <person name="Hall B."/>
            <person name="Fabrick J.A."/>
            <person name="Brent C.S."/>
            <person name="Hull J.J."/>
        </authorList>
    </citation>
    <scope>NUCLEOTIDE SEQUENCE</scope>
</reference>
<evidence type="ECO:0000313" key="2">
    <source>
        <dbReference type="EMBL" id="JAG19406.1"/>
    </source>
</evidence>
<dbReference type="EMBL" id="GBHO01024198">
    <property type="protein sequence ID" value="JAG19406.1"/>
    <property type="molecule type" value="Transcribed_RNA"/>
</dbReference>